<keyword evidence="3 6" id="KW-0732">Signal</keyword>
<organism evidence="9 10">
    <name type="scientific">Providencia rettgeri</name>
    <dbReference type="NCBI Taxonomy" id="587"/>
    <lineage>
        <taxon>Bacteria</taxon>
        <taxon>Pseudomonadati</taxon>
        <taxon>Pseudomonadota</taxon>
        <taxon>Gammaproteobacteria</taxon>
        <taxon>Enterobacterales</taxon>
        <taxon>Morganellaceae</taxon>
        <taxon>Providencia</taxon>
    </lineage>
</organism>
<comment type="similarity">
    <text evidence="2">Belongs to the periplasmic pilus chaperone family.</text>
</comment>
<dbReference type="AlphaFoldDB" id="A0A264VVR8"/>
<name>A0A264VVR8_PRORE</name>
<dbReference type="GO" id="GO:0071555">
    <property type="term" value="P:cell wall organization"/>
    <property type="evidence" value="ECO:0007669"/>
    <property type="project" value="InterPro"/>
</dbReference>
<evidence type="ECO:0000259" key="8">
    <source>
        <dbReference type="Pfam" id="PF02753"/>
    </source>
</evidence>
<evidence type="ECO:0000313" key="9">
    <source>
        <dbReference type="EMBL" id="OZS75392.1"/>
    </source>
</evidence>
<evidence type="ECO:0000256" key="5">
    <source>
        <dbReference type="ARBA" id="ARBA00023186"/>
    </source>
</evidence>
<dbReference type="SUPFAM" id="SSF49584">
    <property type="entry name" value="Periplasmic chaperone C-domain"/>
    <property type="match status" value="1"/>
</dbReference>
<evidence type="ECO:0000256" key="3">
    <source>
        <dbReference type="ARBA" id="ARBA00022729"/>
    </source>
</evidence>
<feature type="domain" description="Pili assembly chaperone N-terminal" evidence="7">
    <location>
        <begin position="22"/>
        <end position="143"/>
    </location>
</feature>
<dbReference type="Proteomes" id="UP000216001">
    <property type="component" value="Unassembled WGS sequence"/>
</dbReference>
<dbReference type="PANTHER" id="PTHR30251">
    <property type="entry name" value="PILUS ASSEMBLY CHAPERONE"/>
    <property type="match status" value="1"/>
</dbReference>
<dbReference type="InterPro" id="IPR036316">
    <property type="entry name" value="Pili_assmbl_chap_C_dom_sf"/>
</dbReference>
<dbReference type="PANTHER" id="PTHR30251:SF0">
    <property type="entry name" value="FIMBRIAL CHAPERONE PROTEIN ELFD-RELATED"/>
    <property type="match status" value="1"/>
</dbReference>
<proteinExistence type="inferred from homology"/>
<dbReference type="Pfam" id="PF02753">
    <property type="entry name" value="PapD_C"/>
    <property type="match status" value="1"/>
</dbReference>
<dbReference type="EMBL" id="NOWC01000005">
    <property type="protein sequence ID" value="OZS75392.1"/>
    <property type="molecule type" value="Genomic_DNA"/>
</dbReference>
<keyword evidence="4" id="KW-0574">Periplasm</keyword>
<dbReference type="PRINTS" id="PR00969">
    <property type="entry name" value="CHAPERONPILI"/>
</dbReference>
<dbReference type="SUPFAM" id="SSF49354">
    <property type="entry name" value="PapD-like"/>
    <property type="match status" value="1"/>
</dbReference>
<dbReference type="InterPro" id="IPR016148">
    <property type="entry name" value="Pili_assmbl_chaperone_C"/>
</dbReference>
<feature type="signal peptide" evidence="6">
    <location>
        <begin position="1"/>
        <end position="20"/>
    </location>
</feature>
<sequence length="228" mass="26132">MLKKIFVILSLFFFCQSVYAGGVSLGATRLIYPTEKNQITLKIYNSDKDGNYLVQSWVSDDHEKKSTDFVITPPLFVIKSNSDSLLNVVFTGDKEQLPKDREKLYYLNSKVIPSLTEQEQKIDNALLISTTTKIKLIVRPSEIKVNSFESYKDLKCSYENNKLRIDNPTPFYMNLVSLTINGVEVSKAETIAPKTFIHINNNDKSKKLFFNFINDYGVQIKNIQCNFV</sequence>
<dbReference type="InterPro" id="IPR001829">
    <property type="entry name" value="Pili_assmbl_chaperone_bac"/>
</dbReference>
<keyword evidence="5" id="KW-0143">Chaperone</keyword>
<dbReference type="Gene3D" id="2.60.40.10">
    <property type="entry name" value="Immunoglobulins"/>
    <property type="match status" value="2"/>
</dbReference>
<dbReference type="InterPro" id="IPR008962">
    <property type="entry name" value="PapD-like_sf"/>
</dbReference>
<evidence type="ECO:0000256" key="6">
    <source>
        <dbReference type="SAM" id="SignalP"/>
    </source>
</evidence>
<dbReference type="InterPro" id="IPR013783">
    <property type="entry name" value="Ig-like_fold"/>
</dbReference>
<dbReference type="RefSeq" id="WP_094961047.1">
    <property type="nucleotide sequence ID" value="NZ_NOWC01000005.1"/>
</dbReference>
<evidence type="ECO:0000256" key="4">
    <source>
        <dbReference type="ARBA" id="ARBA00022764"/>
    </source>
</evidence>
<evidence type="ECO:0000313" key="10">
    <source>
        <dbReference type="Proteomes" id="UP000216001"/>
    </source>
</evidence>
<feature type="domain" description="Pili assembly chaperone C-terminal" evidence="8">
    <location>
        <begin position="165"/>
        <end position="219"/>
    </location>
</feature>
<dbReference type="Pfam" id="PF00345">
    <property type="entry name" value="PapD_N"/>
    <property type="match status" value="1"/>
</dbReference>
<comment type="caution">
    <text evidence="9">The sequence shown here is derived from an EMBL/GenBank/DDBJ whole genome shotgun (WGS) entry which is preliminary data.</text>
</comment>
<dbReference type="InterPro" id="IPR050643">
    <property type="entry name" value="Periplasmic_pilus_chap"/>
</dbReference>
<dbReference type="InterPro" id="IPR016147">
    <property type="entry name" value="Pili_assmbl_chaperone_N"/>
</dbReference>
<gene>
    <name evidence="9" type="ORF">CHI95_05745</name>
</gene>
<dbReference type="GO" id="GO:0030288">
    <property type="term" value="C:outer membrane-bounded periplasmic space"/>
    <property type="evidence" value="ECO:0007669"/>
    <property type="project" value="InterPro"/>
</dbReference>
<evidence type="ECO:0000256" key="2">
    <source>
        <dbReference type="ARBA" id="ARBA00007399"/>
    </source>
</evidence>
<accession>A0A264VVR8</accession>
<reference evidence="9 10" key="1">
    <citation type="submission" date="2017-07" db="EMBL/GenBank/DDBJ databases">
        <title>blaIMP-27 on transferable plasmids in Proteus mirabilis and Providencia rettgeri.</title>
        <authorList>
            <person name="Potter R."/>
        </authorList>
    </citation>
    <scope>NUCLEOTIDE SEQUENCE [LARGE SCALE GENOMIC DNA]</scope>
    <source>
        <strain evidence="9 10">PR1</strain>
    </source>
</reference>
<evidence type="ECO:0000256" key="1">
    <source>
        <dbReference type="ARBA" id="ARBA00004418"/>
    </source>
</evidence>
<comment type="subcellular location">
    <subcellularLocation>
        <location evidence="1">Periplasm</location>
    </subcellularLocation>
</comment>
<evidence type="ECO:0000259" key="7">
    <source>
        <dbReference type="Pfam" id="PF00345"/>
    </source>
</evidence>
<protein>
    <submittedName>
        <fullName evidence="9">Type 1 fimbrial chaperone protein</fullName>
    </submittedName>
</protein>
<feature type="chain" id="PRO_5012176021" evidence="6">
    <location>
        <begin position="21"/>
        <end position="228"/>
    </location>
</feature>